<dbReference type="RefSeq" id="WP_150984059.1">
    <property type="nucleotide sequence ID" value="NZ_CP062803.1"/>
</dbReference>
<evidence type="ECO:0000259" key="10">
    <source>
        <dbReference type="PROSITE" id="PS51012"/>
    </source>
</evidence>
<feature type="transmembrane region" description="Helical" evidence="9">
    <location>
        <begin position="77"/>
        <end position="99"/>
    </location>
</feature>
<dbReference type="GO" id="GO:0015920">
    <property type="term" value="P:lipopolysaccharide transport"/>
    <property type="evidence" value="ECO:0007669"/>
    <property type="project" value="TreeGrafter"/>
</dbReference>
<name>A0A643G1E8_9BURK</name>
<dbReference type="GeneID" id="98402369"/>
<evidence type="ECO:0000256" key="3">
    <source>
        <dbReference type="ARBA" id="ARBA00022448"/>
    </source>
</evidence>
<dbReference type="Proteomes" id="UP000397656">
    <property type="component" value="Chromosome 1"/>
</dbReference>
<reference evidence="11 12" key="1">
    <citation type="submission" date="2020-10" db="EMBL/GenBank/DDBJ databases">
        <title>Complete genome sequence of Cupriavidus basilensis CCUG 49340T.</title>
        <authorList>
            <person name="Salva-Serra F."/>
            <person name="Donoso R.A."/>
            <person name="Cho K.H."/>
            <person name="Yoo J.A."/>
            <person name="Lee K."/>
            <person name="Yoon S.-H."/>
            <person name="Perez-Pantoja D."/>
            <person name="Moore E.R.B."/>
        </authorList>
    </citation>
    <scope>NUCLEOTIDE SEQUENCE [LARGE SCALE GENOMIC DNA]</scope>
    <source>
        <strain evidence="12">CCUG 49340</strain>
    </source>
</reference>
<evidence type="ECO:0000256" key="8">
    <source>
        <dbReference type="ARBA" id="ARBA00023136"/>
    </source>
</evidence>
<evidence type="ECO:0000256" key="9">
    <source>
        <dbReference type="RuleBase" id="RU361157"/>
    </source>
</evidence>
<dbReference type="InterPro" id="IPR047817">
    <property type="entry name" value="ABC2_TM_bact-type"/>
</dbReference>
<dbReference type="GO" id="GO:0140359">
    <property type="term" value="F:ABC-type transporter activity"/>
    <property type="evidence" value="ECO:0007669"/>
    <property type="project" value="InterPro"/>
</dbReference>
<feature type="transmembrane region" description="Helical" evidence="9">
    <location>
        <begin position="190"/>
        <end position="211"/>
    </location>
</feature>
<keyword evidence="6 9" id="KW-0812">Transmembrane</keyword>
<gene>
    <name evidence="11" type="ORF">F7R26_015765</name>
</gene>
<evidence type="ECO:0000256" key="2">
    <source>
        <dbReference type="ARBA" id="ARBA00007783"/>
    </source>
</evidence>
<proteinExistence type="inferred from homology"/>
<evidence type="ECO:0000256" key="1">
    <source>
        <dbReference type="ARBA" id="ARBA00004429"/>
    </source>
</evidence>
<sequence>MSTTENVTLLANGRAAKDYWSDFFKHRELLYFLAWRDILVRYKQTLVGAGWVLIRPLLTMLVFTVVFGRIAGLSSGGLPYSLVVFAGMLPWYFFSNALTDCSNSLVTNSQLLSKVYFPRLIVPCSTLLVSLVDFFISGILLVGMMLWYNHFPDWRILFLPLFTALAAMFSFGLGLWAAALNVRYRDFRHLIPFLLQLGIYVSPVGYSSTLIPEKWRLLYSLNPLVGIIDGFRWCILGSDIQIFWPSVLISAAIGLVLLITGVRYFRKAEASFADVI</sequence>
<dbReference type="PROSITE" id="PS51012">
    <property type="entry name" value="ABC_TM2"/>
    <property type="match status" value="1"/>
</dbReference>
<feature type="transmembrane region" description="Helical" evidence="9">
    <location>
        <begin position="120"/>
        <end position="148"/>
    </location>
</feature>
<feature type="transmembrane region" description="Helical" evidence="9">
    <location>
        <begin position="46"/>
        <end position="71"/>
    </location>
</feature>
<evidence type="ECO:0000256" key="4">
    <source>
        <dbReference type="ARBA" id="ARBA00022475"/>
    </source>
</evidence>
<comment type="subcellular location">
    <subcellularLocation>
        <location evidence="1 9">Cell inner membrane</location>
        <topology evidence="1 9">Multi-pass membrane protein</topology>
    </subcellularLocation>
</comment>
<evidence type="ECO:0000313" key="11">
    <source>
        <dbReference type="EMBL" id="QOT75628.1"/>
    </source>
</evidence>
<dbReference type="AlphaFoldDB" id="A0A643G1E8"/>
<accession>A0A643G1E8</accession>
<dbReference type="EMBL" id="CP062803">
    <property type="protein sequence ID" value="QOT75628.1"/>
    <property type="molecule type" value="Genomic_DNA"/>
</dbReference>
<comment type="similarity">
    <text evidence="2 9">Belongs to the ABC-2 integral membrane protein family.</text>
</comment>
<dbReference type="PANTHER" id="PTHR30413:SF8">
    <property type="entry name" value="TRANSPORT PERMEASE PROTEIN"/>
    <property type="match status" value="1"/>
</dbReference>
<keyword evidence="4 9" id="KW-1003">Cell membrane</keyword>
<evidence type="ECO:0000256" key="7">
    <source>
        <dbReference type="ARBA" id="ARBA00022989"/>
    </source>
</evidence>
<evidence type="ECO:0000256" key="6">
    <source>
        <dbReference type="ARBA" id="ARBA00022692"/>
    </source>
</evidence>
<feature type="transmembrane region" description="Helical" evidence="9">
    <location>
        <begin position="154"/>
        <end position="178"/>
    </location>
</feature>
<dbReference type="PANTHER" id="PTHR30413">
    <property type="entry name" value="INNER MEMBRANE TRANSPORT PERMEASE"/>
    <property type="match status" value="1"/>
</dbReference>
<keyword evidence="7 9" id="KW-1133">Transmembrane helix</keyword>
<dbReference type="InterPro" id="IPR013525">
    <property type="entry name" value="ABC2_TM"/>
</dbReference>
<dbReference type="GO" id="GO:0005886">
    <property type="term" value="C:plasma membrane"/>
    <property type="evidence" value="ECO:0007669"/>
    <property type="project" value="UniProtKB-SubCell"/>
</dbReference>
<evidence type="ECO:0000256" key="5">
    <source>
        <dbReference type="ARBA" id="ARBA00022519"/>
    </source>
</evidence>
<feature type="domain" description="ABC transmembrane type-2" evidence="10">
    <location>
        <begin position="47"/>
        <end position="268"/>
    </location>
</feature>
<protein>
    <recommendedName>
        <fullName evidence="9">Transport permease protein</fullName>
    </recommendedName>
</protein>
<organism evidence="11 12">
    <name type="scientific">Cupriavidus basilensis</name>
    <dbReference type="NCBI Taxonomy" id="68895"/>
    <lineage>
        <taxon>Bacteria</taxon>
        <taxon>Pseudomonadati</taxon>
        <taxon>Pseudomonadota</taxon>
        <taxon>Betaproteobacteria</taxon>
        <taxon>Burkholderiales</taxon>
        <taxon>Burkholderiaceae</taxon>
        <taxon>Cupriavidus</taxon>
    </lineage>
</organism>
<evidence type="ECO:0000313" key="12">
    <source>
        <dbReference type="Proteomes" id="UP000397656"/>
    </source>
</evidence>
<keyword evidence="8 9" id="KW-0472">Membrane</keyword>
<keyword evidence="5" id="KW-0997">Cell inner membrane</keyword>
<feature type="transmembrane region" description="Helical" evidence="9">
    <location>
        <begin position="242"/>
        <end position="262"/>
    </location>
</feature>
<keyword evidence="3 9" id="KW-0813">Transport</keyword>
<dbReference type="Pfam" id="PF01061">
    <property type="entry name" value="ABC2_membrane"/>
    <property type="match status" value="1"/>
</dbReference>